<proteinExistence type="predicted"/>
<dbReference type="RefSeq" id="WP_071177588.1">
    <property type="nucleotide sequence ID" value="NZ_CP017832.1"/>
</dbReference>
<dbReference type="KEGG" id="bhu:bhn_II030"/>
<evidence type="ECO:0000313" key="1">
    <source>
        <dbReference type="EMBL" id="AOZ97829.1"/>
    </source>
</evidence>
<dbReference type="OrthoDB" id="9877192at2"/>
<dbReference type="AlphaFoldDB" id="A0A1D9P5K8"/>
<dbReference type="Proteomes" id="UP000179284">
    <property type="component" value="Plasmid pNP144"/>
</dbReference>
<evidence type="ECO:0000313" key="2">
    <source>
        <dbReference type="Proteomes" id="UP000179284"/>
    </source>
</evidence>
<dbReference type="Gene3D" id="3.10.150.10">
    <property type="entry name" value="DNA Polymerase III, subunit A, domain 2"/>
    <property type="match status" value="1"/>
</dbReference>
<gene>
    <name evidence="1" type="ORF">bhn_II030</name>
</gene>
<dbReference type="EMBL" id="CP017832">
    <property type="protein sequence ID" value="AOZ97829.1"/>
    <property type="molecule type" value="Genomic_DNA"/>
</dbReference>
<keyword evidence="2" id="KW-1185">Reference proteome</keyword>
<organism evidence="1 2">
    <name type="scientific">Butyrivibrio hungatei</name>
    <dbReference type="NCBI Taxonomy" id="185008"/>
    <lineage>
        <taxon>Bacteria</taxon>
        <taxon>Bacillati</taxon>
        <taxon>Bacillota</taxon>
        <taxon>Clostridia</taxon>
        <taxon>Lachnospirales</taxon>
        <taxon>Lachnospiraceae</taxon>
        <taxon>Butyrivibrio</taxon>
    </lineage>
</organism>
<name>A0A1D9P5K8_9FIRM</name>
<keyword evidence="1" id="KW-0614">Plasmid</keyword>
<sequence>MKYIFDSKEVSNICSLIATVKEKDTKVMLVLGSRDLGANILGGVRVTTDVEQIQYQMQVKKPEGWNGEAETFIVNADKFNTICGAIASYNEDIYFEKDSTMLIIGVEGKVKTPIELEAEAPQGFSDNEMLFNIMTSGASLTNLIHKGLAFASPNNGKTANAILNLRRSEGVLKGYSTDGIIIGMAEEKAKFLTSEGGNEQVKALVDKMEASLDAYCADSKQNKESFNVLLPAKAVKNLESIIKGQKGVAIAVDKSKVLFQIENKVIYTVVQGKTLGASPEMIEKFLKAPANVLVGCDGAQLVKAVDFVNAINGLNAKPGETRIIISEDGSNFKLVAGVGEQIESVVKATAFNGAVDTIMSVDGTKFKAGVTALSKGNVVIASCENIVTLYNGTLEETDAKNVIGVCQVITQPSTGDEPEASEE</sequence>
<accession>A0A1D9P5K8</accession>
<geneLocation type="plasmid" evidence="2">
    <name>pnp144</name>
</geneLocation>
<dbReference type="Gene3D" id="3.70.10.10">
    <property type="match status" value="1"/>
</dbReference>
<protein>
    <submittedName>
        <fullName evidence="1">Uncharacterized protein</fullName>
    </submittedName>
</protein>
<reference evidence="2" key="1">
    <citation type="submission" date="2016-10" db="EMBL/GenBank/DDBJ databases">
        <title>The complete genome sequence of the rumen bacterium Butyrivibrio hungatei MB2003.</title>
        <authorList>
            <person name="Palevich N."/>
            <person name="Kelly W.J."/>
            <person name="Leahy S.C."/>
            <person name="Altermann E."/>
            <person name="Rakonjac J."/>
            <person name="Attwood G.T."/>
        </authorList>
    </citation>
    <scope>NUCLEOTIDE SEQUENCE [LARGE SCALE GENOMIC DNA]</scope>
    <source>
        <strain evidence="2">MB2003</strain>
        <plasmid evidence="2">Plasmid pnp144</plasmid>
    </source>
</reference>